<dbReference type="SMART" id="SM00382">
    <property type="entry name" value="AAA"/>
    <property type="match status" value="1"/>
</dbReference>
<dbReference type="PIRSF" id="PIRSF003073">
    <property type="entry name" value="DNAC_TnpB_IstB"/>
    <property type="match status" value="1"/>
</dbReference>
<evidence type="ECO:0000313" key="2">
    <source>
        <dbReference type="EMBL" id="SFP67209.1"/>
    </source>
</evidence>
<dbReference type="GO" id="GO:0006260">
    <property type="term" value="P:DNA replication"/>
    <property type="evidence" value="ECO:0007669"/>
    <property type="project" value="TreeGrafter"/>
</dbReference>
<dbReference type="AlphaFoldDB" id="A0A662ZJJ1"/>
<dbReference type="InterPro" id="IPR003593">
    <property type="entry name" value="AAA+_ATPase"/>
</dbReference>
<dbReference type="OrthoDB" id="8150723at2"/>
<dbReference type="Pfam" id="PF01695">
    <property type="entry name" value="IstB_IS21"/>
    <property type="match status" value="1"/>
</dbReference>
<dbReference type="GO" id="GO:0005524">
    <property type="term" value="F:ATP binding"/>
    <property type="evidence" value="ECO:0007669"/>
    <property type="project" value="InterPro"/>
</dbReference>
<dbReference type="EMBL" id="FOXF01000053">
    <property type="protein sequence ID" value="SFP67209.1"/>
    <property type="molecule type" value="Genomic_DNA"/>
</dbReference>
<protein>
    <submittedName>
        <fullName evidence="2">DNA replication protein DnaC</fullName>
    </submittedName>
</protein>
<reference evidence="2 3" key="1">
    <citation type="submission" date="2016-10" db="EMBL/GenBank/DDBJ databases">
        <authorList>
            <person name="Varghese N."/>
            <person name="Submissions S."/>
        </authorList>
    </citation>
    <scope>NUCLEOTIDE SEQUENCE [LARGE SCALE GENOMIC DNA]</scope>
    <source>
        <strain evidence="2 3">DSM 1361</strain>
    </source>
</reference>
<dbReference type="PANTHER" id="PTHR30050">
    <property type="entry name" value="CHROMOSOMAL REPLICATION INITIATOR PROTEIN DNAA"/>
    <property type="match status" value="1"/>
</dbReference>
<dbReference type="CDD" id="cd00009">
    <property type="entry name" value="AAA"/>
    <property type="match status" value="1"/>
</dbReference>
<proteinExistence type="predicted"/>
<accession>A0A662ZJJ1</accession>
<dbReference type="InterPro" id="IPR002611">
    <property type="entry name" value="IstB_ATP-bd"/>
</dbReference>
<gene>
    <name evidence="2" type="ORF">SAMN02910344_02021</name>
</gene>
<dbReference type="Proteomes" id="UP000243745">
    <property type="component" value="Unassembled WGS sequence"/>
</dbReference>
<dbReference type="Gene3D" id="3.40.50.300">
    <property type="entry name" value="P-loop containing nucleotide triphosphate hydrolases"/>
    <property type="match status" value="1"/>
</dbReference>
<evidence type="ECO:0000259" key="1">
    <source>
        <dbReference type="SMART" id="SM00382"/>
    </source>
</evidence>
<dbReference type="InterPro" id="IPR027417">
    <property type="entry name" value="P-loop_NTPase"/>
</dbReference>
<dbReference type="PANTHER" id="PTHR30050:SF4">
    <property type="entry name" value="ATP-BINDING PROTEIN RV3427C IN INSERTION SEQUENCE-RELATED"/>
    <property type="match status" value="1"/>
</dbReference>
<dbReference type="RefSeq" id="WP_093143345.1">
    <property type="nucleotide sequence ID" value="NZ_FOXF01000053.1"/>
</dbReference>
<feature type="domain" description="AAA+ ATPase" evidence="1">
    <location>
        <begin position="114"/>
        <end position="237"/>
    </location>
</feature>
<evidence type="ECO:0000313" key="3">
    <source>
        <dbReference type="Proteomes" id="UP000243745"/>
    </source>
</evidence>
<sequence>MTVVRNTNGEKIVLLEEQEEIIEKARFCKLDGFAEELQYQFINPLQYKDSTYENRISSCLDSQISANKNAQFNAYFKKSHMPRKYYLSKYQDDPERNLNRKDIQYLKELNYINAGTNIIINGPMGTGKTALALATGMEAIKHGYPVMYYRMSDLIIIMENKEAQPFARFRDSLKKYRILIIDDYGLEILSEQAVLRLNDIVDSRYGMGTIIITTQLKVQSLHTAIPKTCIVRDALLDRLFRPSDKAITLTGKSWRGDTHEFKGDNT</sequence>
<organism evidence="2 3">
    <name type="scientific">Ruminobacter amylophilus</name>
    <dbReference type="NCBI Taxonomy" id="867"/>
    <lineage>
        <taxon>Bacteria</taxon>
        <taxon>Pseudomonadati</taxon>
        <taxon>Pseudomonadota</taxon>
        <taxon>Gammaproteobacteria</taxon>
        <taxon>Aeromonadales</taxon>
        <taxon>Succinivibrionaceae</taxon>
        <taxon>Ruminobacter</taxon>
    </lineage>
</organism>
<keyword evidence="3" id="KW-1185">Reference proteome</keyword>
<name>A0A662ZJJ1_9GAMM</name>
<dbReference type="SUPFAM" id="SSF52540">
    <property type="entry name" value="P-loop containing nucleoside triphosphate hydrolases"/>
    <property type="match status" value="1"/>
</dbReference>
<dbReference type="InterPro" id="IPR028350">
    <property type="entry name" value="DNAC/IstB-like"/>
</dbReference>